<dbReference type="EMBL" id="FOKI01000009">
    <property type="protein sequence ID" value="SFB04016.1"/>
    <property type="molecule type" value="Genomic_DNA"/>
</dbReference>
<protein>
    <submittedName>
        <fullName evidence="2">Peptidoglycan/xylan/chitin deacetylase, PgdA/CDA1 family</fullName>
    </submittedName>
</protein>
<dbReference type="CDD" id="cd10944">
    <property type="entry name" value="CE4_SmPgdA_like"/>
    <property type="match status" value="1"/>
</dbReference>
<accession>A0A1I0XUA0</accession>
<dbReference type="GO" id="GO:0016810">
    <property type="term" value="F:hydrolase activity, acting on carbon-nitrogen (but not peptide) bonds"/>
    <property type="evidence" value="ECO:0007669"/>
    <property type="project" value="InterPro"/>
</dbReference>
<dbReference type="RefSeq" id="WP_090040352.1">
    <property type="nucleotide sequence ID" value="NZ_FOKI01000009.1"/>
</dbReference>
<dbReference type="Proteomes" id="UP000198619">
    <property type="component" value="Unassembled WGS sequence"/>
</dbReference>
<organism evidence="2 3">
    <name type="scientific">Clostridium frigidicarnis</name>
    <dbReference type="NCBI Taxonomy" id="84698"/>
    <lineage>
        <taxon>Bacteria</taxon>
        <taxon>Bacillati</taxon>
        <taxon>Bacillota</taxon>
        <taxon>Clostridia</taxon>
        <taxon>Eubacteriales</taxon>
        <taxon>Clostridiaceae</taxon>
        <taxon>Clostridium</taxon>
    </lineage>
</organism>
<keyword evidence="3" id="KW-1185">Reference proteome</keyword>
<dbReference type="SUPFAM" id="SSF88713">
    <property type="entry name" value="Glycoside hydrolase/deacetylase"/>
    <property type="match status" value="1"/>
</dbReference>
<dbReference type="AlphaFoldDB" id="A0A1I0XUA0"/>
<reference evidence="2 3" key="1">
    <citation type="submission" date="2016-10" db="EMBL/GenBank/DDBJ databases">
        <authorList>
            <person name="de Groot N.N."/>
        </authorList>
    </citation>
    <scope>NUCLEOTIDE SEQUENCE [LARGE SCALE GENOMIC DNA]</scope>
    <source>
        <strain evidence="2 3">DSM 12271</strain>
    </source>
</reference>
<evidence type="ECO:0000313" key="2">
    <source>
        <dbReference type="EMBL" id="SFB04016.1"/>
    </source>
</evidence>
<dbReference type="STRING" id="84698.SAMN04488528_1009147"/>
<proteinExistence type="predicted"/>
<dbReference type="OrthoDB" id="258610at2"/>
<dbReference type="GO" id="GO:0005975">
    <property type="term" value="P:carbohydrate metabolic process"/>
    <property type="evidence" value="ECO:0007669"/>
    <property type="project" value="InterPro"/>
</dbReference>
<dbReference type="InterPro" id="IPR050248">
    <property type="entry name" value="Polysacc_deacetylase_ArnD"/>
</dbReference>
<dbReference type="Pfam" id="PF01522">
    <property type="entry name" value="Polysacc_deac_1"/>
    <property type="match status" value="1"/>
</dbReference>
<sequence length="288" mass="32732">MINKSLKKIGLISLSTIGLLTLGYKGYKNFPSKYSTYSEGTSTNSIVQASKPIDEKEKSNTNDSYDIEKLKNDLNNKEKDGKKIAFLTFDDGPSTTVTPEILDILKEKNIKATFFLVGQNVDRDDKSKSLVKEIFESGHAIGNHTYTHDMKKLYPNNKLDINAYINEVNQCNESIRKAIGQDFRTRVLRMPGGYMSREYYKDPNLQAFDTKIAENDMWQIDWNAMNADAEGKRKNAAELLESLKESVGTKEKVVILMHDTYGKEETAKALPQIIEYLKSQGYEFKTMS</sequence>
<gene>
    <name evidence="2" type="ORF">SAMN04488528_1009147</name>
</gene>
<dbReference type="PROSITE" id="PS51677">
    <property type="entry name" value="NODB"/>
    <property type="match status" value="1"/>
</dbReference>
<name>A0A1I0XUA0_9CLOT</name>
<dbReference type="InterPro" id="IPR011330">
    <property type="entry name" value="Glyco_hydro/deAcase_b/a-brl"/>
</dbReference>
<feature type="domain" description="NodB homology" evidence="1">
    <location>
        <begin position="83"/>
        <end position="285"/>
    </location>
</feature>
<dbReference type="Gene3D" id="3.20.20.370">
    <property type="entry name" value="Glycoside hydrolase/deacetylase"/>
    <property type="match status" value="1"/>
</dbReference>
<dbReference type="PANTHER" id="PTHR10587:SF125">
    <property type="entry name" value="POLYSACCHARIDE DEACETYLASE YHEN-RELATED"/>
    <property type="match status" value="1"/>
</dbReference>
<evidence type="ECO:0000259" key="1">
    <source>
        <dbReference type="PROSITE" id="PS51677"/>
    </source>
</evidence>
<evidence type="ECO:0000313" key="3">
    <source>
        <dbReference type="Proteomes" id="UP000198619"/>
    </source>
</evidence>
<dbReference type="InterPro" id="IPR002509">
    <property type="entry name" value="NODB_dom"/>
</dbReference>
<dbReference type="PANTHER" id="PTHR10587">
    <property type="entry name" value="GLYCOSYL TRANSFERASE-RELATED"/>
    <property type="match status" value="1"/>
</dbReference>